<keyword evidence="3" id="KW-1185">Reference proteome</keyword>
<reference evidence="2 3" key="1">
    <citation type="submission" date="2021-06" db="EMBL/GenBank/DDBJ databases">
        <authorList>
            <person name="Palmer J.M."/>
        </authorList>
    </citation>
    <scope>NUCLEOTIDE SEQUENCE [LARGE SCALE GENOMIC DNA]</scope>
    <source>
        <strain evidence="2 3">AS_MEX2019</strain>
        <tissue evidence="2">Muscle</tissue>
    </source>
</reference>
<organism evidence="2 3">
    <name type="scientific">Ameca splendens</name>
    <dbReference type="NCBI Taxonomy" id="208324"/>
    <lineage>
        <taxon>Eukaryota</taxon>
        <taxon>Metazoa</taxon>
        <taxon>Chordata</taxon>
        <taxon>Craniata</taxon>
        <taxon>Vertebrata</taxon>
        <taxon>Euteleostomi</taxon>
        <taxon>Actinopterygii</taxon>
        <taxon>Neopterygii</taxon>
        <taxon>Teleostei</taxon>
        <taxon>Neoteleostei</taxon>
        <taxon>Acanthomorphata</taxon>
        <taxon>Ovalentaria</taxon>
        <taxon>Atherinomorphae</taxon>
        <taxon>Cyprinodontiformes</taxon>
        <taxon>Goodeidae</taxon>
        <taxon>Ameca</taxon>
    </lineage>
</organism>
<protein>
    <submittedName>
        <fullName evidence="2">Uncharacterized protein</fullName>
    </submittedName>
</protein>
<feature type="compositionally biased region" description="Basic and acidic residues" evidence="1">
    <location>
        <begin position="76"/>
        <end position="95"/>
    </location>
</feature>
<evidence type="ECO:0000256" key="1">
    <source>
        <dbReference type="SAM" id="MobiDB-lite"/>
    </source>
</evidence>
<evidence type="ECO:0000313" key="3">
    <source>
        <dbReference type="Proteomes" id="UP001469553"/>
    </source>
</evidence>
<accession>A0ABV0YFW4</accession>
<feature type="region of interest" description="Disordered" evidence="1">
    <location>
        <begin position="1"/>
        <end position="113"/>
    </location>
</feature>
<proteinExistence type="predicted"/>
<comment type="caution">
    <text evidence="2">The sequence shown here is derived from an EMBL/GenBank/DDBJ whole genome shotgun (WGS) entry which is preliminary data.</text>
</comment>
<gene>
    <name evidence="2" type="ORF">AMECASPLE_023893</name>
</gene>
<evidence type="ECO:0000313" key="2">
    <source>
        <dbReference type="EMBL" id="MEQ2292515.1"/>
    </source>
</evidence>
<name>A0ABV0YFW4_9TELE</name>
<sequence length="113" mass="12388">MGPADSHLGQSRSSHGSKNPRPRGTSPLQQRPDRASRPRPPQAATGSEPAHTKAPRPGHREPTILQRAMTPATGRECGREEIDREPKLIKDKEQPKTQPDTNSQVTVTPTYPT</sequence>
<dbReference type="Proteomes" id="UP001469553">
    <property type="component" value="Unassembled WGS sequence"/>
</dbReference>
<feature type="compositionally biased region" description="Polar residues" evidence="1">
    <location>
        <begin position="8"/>
        <end position="17"/>
    </location>
</feature>
<dbReference type="EMBL" id="JAHRIP010030454">
    <property type="protein sequence ID" value="MEQ2292515.1"/>
    <property type="molecule type" value="Genomic_DNA"/>
</dbReference>
<feature type="compositionally biased region" description="Polar residues" evidence="1">
    <location>
        <begin position="96"/>
        <end position="113"/>
    </location>
</feature>